<evidence type="ECO:0000256" key="3">
    <source>
        <dbReference type="ARBA" id="ARBA00023015"/>
    </source>
</evidence>
<dbReference type="PROSITE" id="PS51032">
    <property type="entry name" value="AP2_ERF"/>
    <property type="match status" value="1"/>
</dbReference>
<dbReference type="EMBL" id="KB870811">
    <property type="protein sequence ID" value="EOA15560.1"/>
    <property type="molecule type" value="Genomic_DNA"/>
</dbReference>
<reference evidence="12" key="1">
    <citation type="journal article" date="2013" name="Nat. Genet.">
        <title>The Capsella rubella genome and the genomic consequences of rapid mating system evolution.</title>
        <authorList>
            <person name="Slotte T."/>
            <person name="Hazzouri K.M."/>
            <person name="Agren J.A."/>
            <person name="Koenig D."/>
            <person name="Maumus F."/>
            <person name="Guo Y.L."/>
            <person name="Steige K."/>
            <person name="Platts A.E."/>
            <person name="Escobar J.S."/>
            <person name="Newman L.K."/>
            <person name="Wang W."/>
            <person name="Mandakova T."/>
            <person name="Vello E."/>
            <person name="Smith L.M."/>
            <person name="Henz S.R."/>
            <person name="Steffen J."/>
            <person name="Takuno S."/>
            <person name="Brandvain Y."/>
            <person name="Coop G."/>
            <person name="Andolfatto P."/>
            <person name="Hu T.T."/>
            <person name="Blanchette M."/>
            <person name="Clark R.M."/>
            <person name="Quesneville H."/>
            <person name="Nordborg M."/>
            <person name="Gaut B.S."/>
            <person name="Lysak M.A."/>
            <person name="Jenkins J."/>
            <person name="Grimwood J."/>
            <person name="Chapman J."/>
            <person name="Prochnik S."/>
            <person name="Shu S."/>
            <person name="Rokhsar D."/>
            <person name="Schmutz J."/>
            <person name="Weigel D."/>
            <person name="Wright S.I."/>
        </authorList>
    </citation>
    <scope>NUCLEOTIDE SEQUENCE [LARGE SCALE GENOMIC DNA]</scope>
    <source>
        <strain evidence="12">cv. Monte Gargano</strain>
    </source>
</reference>
<feature type="compositionally biased region" description="Pro residues" evidence="9">
    <location>
        <begin position="88"/>
        <end position="97"/>
    </location>
</feature>
<feature type="compositionally biased region" description="Low complexity" evidence="9">
    <location>
        <begin position="315"/>
        <end position="329"/>
    </location>
</feature>
<keyword evidence="12" id="KW-1185">Reference proteome</keyword>
<dbReference type="GO" id="GO:0000976">
    <property type="term" value="F:transcription cis-regulatory region binding"/>
    <property type="evidence" value="ECO:0007669"/>
    <property type="project" value="UniProtKB-ARBA"/>
</dbReference>
<evidence type="ECO:0000256" key="2">
    <source>
        <dbReference type="ARBA" id="ARBA00022745"/>
    </source>
</evidence>
<gene>
    <name evidence="11" type="ORF">CARUB_v10005203mg</name>
</gene>
<evidence type="ECO:0000256" key="1">
    <source>
        <dbReference type="ARBA" id="ARBA00004123"/>
    </source>
</evidence>
<dbReference type="GO" id="GO:0003700">
    <property type="term" value="F:DNA-binding transcription factor activity"/>
    <property type="evidence" value="ECO:0007669"/>
    <property type="project" value="InterPro"/>
</dbReference>
<dbReference type="InterPro" id="IPR016177">
    <property type="entry name" value="DNA-bd_dom_sf"/>
</dbReference>
<sequence>MCSRPSLFAITTKTKQYPLFSLALSSPRSFYFFHCSINRVQGTTSEAEMDFDEELNLCITKGKTVDHSFGEASSTSPRSMKKMKSPNRPKPYSSPPSPYSLGSFPFSFDPTMQNQQQFRSYVPVERQYDPTMQGQKQMISFSPQQQQQQQQYMARYWSDTLNLSPRGRMMMMNQEGVQPYSATKLYRGVRQRQWGKWVAEIRKPRSRARLWLGTFDTAEEAAMAYDRQAFKLRGHNATLNFPEHYVNMENEPHDSNSSPLQKQDETPQPSEVSLESKEVTVTDNVREEGMAEAWYNAVTSGWGPESALWDDLDSSHQFSESSSSPSSLSCPMRPFF</sequence>
<evidence type="ECO:0000256" key="6">
    <source>
        <dbReference type="ARBA" id="ARBA00023163"/>
    </source>
</evidence>
<protein>
    <recommendedName>
        <fullName evidence="10">AP2/ERF domain-containing protein</fullName>
    </recommendedName>
</protein>
<evidence type="ECO:0000256" key="9">
    <source>
        <dbReference type="SAM" id="MobiDB-lite"/>
    </source>
</evidence>
<evidence type="ECO:0000313" key="12">
    <source>
        <dbReference type="Proteomes" id="UP000029121"/>
    </source>
</evidence>
<feature type="region of interest" description="Disordered" evidence="9">
    <location>
        <begin position="67"/>
        <end position="97"/>
    </location>
</feature>
<dbReference type="CDD" id="cd00018">
    <property type="entry name" value="AP2"/>
    <property type="match status" value="1"/>
</dbReference>
<name>R0GTC6_9BRAS</name>
<dbReference type="GO" id="GO:0009873">
    <property type="term" value="P:ethylene-activated signaling pathway"/>
    <property type="evidence" value="ECO:0007669"/>
    <property type="project" value="UniProtKB-KW"/>
</dbReference>
<comment type="similarity">
    <text evidence="8">Belongs to the AP2/ERF transcription factor family. ERF subfamily.</text>
</comment>
<dbReference type="SUPFAM" id="SSF54171">
    <property type="entry name" value="DNA-binding domain"/>
    <property type="match status" value="1"/>
</dbReference>
<dbReference type="PANTHER" id="PTHR31657">
    <property type="entry name" value="ETHYLENE-RESPONSIVE TRANSCRIPTION FACTOR ERF061"/>
    <property type="match status" value="1"/>
</dbReference>
<dbReference type="Gene3D" id="3.30.730.10">
    <property type="entry name" value="AP2/ERF domain"/>
    <property type="match status" value="1"/>
</dbReference>
<dbReference type="Proteomes" id="UP000029121">
    <property type="component" value="Unassembled WGS sequence"/>
</dbReference>
<dbReference type="SMART" id="SM00380">
    <property type="entry name" value="AP2"/>
    <property type="match status" value="1"/>
</dbReference>
<feature type="compositionally biased region" description="Polar residues" evidence="9">
    <location>
        <begin position="255"/>
        <end position="273"/>
    </location>
</feature>
<comment type="subcellular location">
    <subcellularLocation>
        <location evidence="1">Nucleus</location>
    </subcellularLocation>
</comment>
<feature type="region of interest" description="Disordered" evidence="9">
    <location>
        <begin position="309"/>
        <end position="336"/>
    </location>
</feature>
<evidence type="ECO:0000256" key="7">
    <source>
        <dbReference type="ARBA" id="ARBA00023242"/>
    </source>
</evidence>
<dbReference type="KEGG" id="crb:17880922"/>
<dbReference type="InterPro" id="IPR001471">
    <property type="entry name" value="AP2/ERF_dom"/>
</dbReference>
<evidence type="ECO:0000256" key="4">
    <source>
        <dbReference type="ARBA" id="ARBA00023125"/>
    </source>
</evidence>
<evidence type="ECO:0000313" key="11">
    <source>
        <dbReference type="EMBL" id="EOA15560.1"/>
    </source>
</evidence>
<dbReference type="FunFam" id="3.30.730.10:FF:000001">
    <property type="entry name" value="Ethylene-responsive transcription factor 2"/>
    <property type="match status" value="1"/>
</dbReference>
<feature type="region of interest" description="Disordered" evidence="9">
    <location>
        <begin position="247"/>
        <end position="277"/>
    </location>
</feature>
<feature type="domain" description="AP2/ERF" evidence="10">
    <location>
        <begin position="185"/>
        <end position="242"/>
    </location>
</feature>
<dbReference type="AlphaFoldDB" id="R0GTC6"/>
<evidence type="ECO:0000259" key="10">
    <source>
        <dbReference type="PROSITE" id="PS51032"/>
    </source>
</evidence>
<dbReference type="InterPro" id="IPR036955">
    <property type="entry name" value="AP2/ERF_dom_sf"/>
</dbReference>
<dbReference type="GO" id="GO:0005634">
    <property type="term" value="C:nucleus"/>
    <property type="evidence" value="ECO:0007669"/>
    <property type="project" value="UniProtKB-SubCell"/>
</dbReference>
<dbReference type="eggNOG" id="ENOG502QU46">
    <property type="taxonomic scope" value="Eukaryota"/>
</dbReference>
<dbReference type="PANTHER" id="PTHR31657:SF36">
    <property type="entry name" value="ETHYLENE-RESPONSIVE TRANSCRIPTION FACTOR ERF054"/>
    <property type="match status" value="1"/>
</dbReference>
<keyword evidence="5" id="KW-0010">Activator</keyword>
<keyword evidence="6" id="KW-0804">Transcription</keyword>
<keyword evidence="4" id="KW-0238">DNA-binding</keyword>
<evidence type="ECO:0000256" key="8">
    <source>
        <dbReference type="ARBA" id="ARBA00024343"/>
    </source>
</evidence>
<dbReference type="Pfam" id="PF00847">
    <property type="entry name" value="AP2"/>
    <property type="match status" value="1"/>
</dbReference>
<keyword evidence="2" id="KW-0936">Ethylene signaling pathway</keyword>
<keyword evidence="7" id="KW-0539">Nucleus</keyword>
<dbReference type="InterPro" id="IPR051758">
    <property type="entry name" value="ERF/AP2-like"/>
</dbReference>
<dbReference type="PRINTS" id="PR00367">
    <property type="entry name" value="ETHRSPELEMNT"/>
</dbReference>
<organism evidence="11 12">
    <name type="scientific">Capsella rubella</name>
    <dbReference type="NCBI Taxonomy" id="81985"/>
    <lineage>
        <taxon>Eukaryota</taxon>
        <taxon>Viridiplantae</taxon>
        <taxon>Streptophyta</taxon>
        <taxon>Embryophyta</taxon>
        <taxon>Tracheophyta</taxon>
        <taxon>Spermatophyta</taxon>
        <taxon>Magnoliopsida</taxon>
        <taxon>eudicotyledons</taxon>
        <taxon>Gunneridae</taxon>
        <taxon>Pentapetalae</taxon>
        <taxon>rosids</taxon>
        <taxon>malvids</taxon>
        <taxon>Brassicales</taxon>
        <taxon>Brassicaceae</taxon>
        <taxon>Camelineae</taxon>
        <taxon>Capsella</taxon>
    </lineage>
</organism>
<keyword evidence="3" id="KW-0805">Transcription regulation</keyword>
<dbReference type="OrthoDB" id="771648at2759"/>
<accession>R0GTC6</accession>
<evidence type="ECO:0000256" key="5">
    <source>
        <dbReference type="ARBA" id="ARBA00023159"/>
    </source>
</evidence>
<dbReference type="STRING" id="81985.R0GTC6"/>
<proteinExistence type="inferred from homology"/>